<sequence length="1230" mass="129917">MQKVNNKTIINRLFFLDKYNLEVKSLFKKTRKYKFLLSVLYFVCFINPTYVFSQKKLSIIQIEAYQNFYPQDQENNLRGNELLLRSRSKTEFETKSLPIFSNRSFSSRSPSDPPTLDLDEFTAGNNYEYNLEPTTGNVFAVSRGNVAITSDTGTLSSATITVSGTVDPAELLAINSGAGFDLYFFTASNTFIYDRGGGIILEVAQVGTTFTITETTNDPIPNSVFEDFIGVMFYGDLTDPYTEGTRTIDITLNDSTGGSSTSQTIINITRLPEAFDDNNSIAANSMIAVTGDVLTNDVDDTPGEVLSVTEVNVFPSEVGASYNTLYGTFVIQSNGSYSYTVNTDNPAVAGLVNGTSLDDIVAYTVEDLEGNFDYGILTITINGVDDPPTAVDDTNSVTVCVSNTATSNLIEGDGVNGQDLLDRPLSMLVWESQFTDNQTVGGFSRTIDGITLDFTSSDPGGMGTVIDLPSGIRNNQSVLSTATNGGHTGYMIFSINSAINPNLDTSLQIDFNQEVFNLGFLVTDIDYSQGTTWQDQITIHGFLDGTPVTYTNTITGGIVDAGGDTYYGTGNAIPSDATGNINVAFDGPIDQLVLSYNYGPDVTDADPATQIAGISDIFWQGDNGVTVITINGTPVVGATTVATTYGFITVNPDGTYVYTVDKTNPAVANLLVGQTLTDTIPYTLRDALSNTDAANLIITINGSAVDTDTDGEPDWTDLDDDNDGILDENECYVSTVLIGSPDGVEDGSFGMGYWDTEYYSGHFAIVGSTFGNSNQNSTLNGSVGTPTFVGEAFLGGNSLSFNESGSYAETSPGVFDTNTSTGLVPPSYVGTNIDDVGFQPYYQTIFKREADIDGVLTFGSTGFNVDDVFELFINGTREVFASFCCGASDSPNDSFSFNVTKGDDLEIRYTNLGFVGSFQFNLELTPSCNTDVDGDGTPNGQDLDSDNDGCDDVVESGGVDTTPEDGVLDGTGFDGNGLVTGGVGGYDGVTGNEFVATQLTVTATPTNETVNAGETATFSVTATAESTTTFVTGTPNYTIPPATNVSGAIIYQWQRNGTNIDGTTDGGVYTGFNGATLTITNPTTSLSGNIYNVIVTHPDNVCINEQNSATLTVNPTSDLSLSKGAVLTTDADGSTTISAGDTVTFSITVSNAGANNATGVGVGDTVPDGYTTIGSISNGGSESGGLISWSGLSVTTTTPLVLTYTAVVTATGNYTNFAEITASDNFDPDS</sequence>
<dbReference type="RefSeq" id="WP_139195722.1">
    <property type="nucleotide sequence ID" value="NZ_FOAB01000011.1"/>
</dbReference>
<dbReference type="InterPro" id="IPR010221">
    <property type="entry name" value="VCBS_dom"/>
</dbReference>
<accession>A0A1H7WRR7</accession>
<proteinExistence type="predicted"/>
<dbReference type="InterPro" id="IPR001434">
    <property type="entry name" value="OmcB-like_DUF11"/>
</dbReference>
<dbReference type="Pfam" id="PF17803">
    <property type="entry name" value="Cadherin_4"/>
    <property type="match status" value="1"/>
</dbReference>
<dbReference type="NCBIfam" id="TIGR01451">
    <property type="entry name" value="B_ant_repeat"/>
    <property type="match status" value="1"/>
</dbReference>
<dbReference type="InterPro" id="IPR040853">
    <property type="entry name" value="RapA2_cadherin-like"/>
</dbReference>
<gene>
    <name evidence="4" type="ORF">SAMN04487910_4536</name>
</gene>
<name>A0A1H7WRR7_AQUAM</name>
<keyword evidence="1" id="KW-1133">Transmembrane helix</keyword>
<dbReference type="InterPro" id="IPR047589">
    <property type="entry name" value="DUF11_rpt"/>
</dbReference>
<evidence type="ECO:0000259" key="3">
    <source>
        <dbReference type="Pfam" id="PF17803"/>
    </source>
</evidence>
<evidence type="ECO:0000313" key="4">
    <source>
        <dbReference type="EMBL" id="SEM24232.1"/>
    </source>
</evidence>
<feature type="non-terminal residue" evidence="4">
    <location>
        <position position="1230"/>
    </location>
</feature>
<dbReference type="EMBL" id="FOAB01000011">
    <property type="protein sequence ID" value="SEM24232.1"/>
    <property type="molecule type" value="Genomic_DNA"/>
</dbReference>
<feature type="domain" description="RapA2 cadherin-like" evidence="3">
    <location>
        <begin position="264"/>
        <end position="339"/>
    </location>
</feature>
<dbReference type="AlphaFoldDB" id="A0A1H7WRR7"/>
<evidence type="ECO:0000259" key="2">
    <source>
        <dbReference type="Pfam" id="PF01345"/>
    </source>
</evidence>
<dbReference type="InterPro" id="IPR013783">
    <property type="entry name" value="Ig-like_fold"/>
</dbReference>
<keyword evidence="1" id="KW-0812">Transmembrane</keyword>
<evidence type="ECO:0000313" key="5">
    <source>
        <dbReference type="Proteomes" id="UP000198521"/>
    </source>
</evidence>
<feature type="transmembrane region" description="Helical" evidence="1">
    <location>
        <begin position="33"/>
        <end position="52"/>
    </location>
</feature>
<dbReference type="Proteomes" id="UP000198521">
    <property type="component" value="Unassembled WGS sequence"/>
</dbReference>
<dbReference type="NCBIfam" id="TIGR01965">
    <property type="entry name" value="VCBS_repeat"/>
    <property type="match status" value="2"/>
</dbReference>
<evidence type="ECO:0000256" key="1">
    <source>
        <dbReference type="SAM" id="Phobius"/>
    </source>
</evidence>
<protein>
    <submittedName>
        <fullName evidence="4">VCBS repeat-containing protein</fullName>
    </submittedName>
</protein>
<organism evidence="4 5">
    <name type="scientific">Aquimarina amphilecti</name>
    <dbReference type="NCBI Taxonomy" id="1038014"/>
    <lineage>
        <taxon>Bacteria</taxon>
        <taxon>Pseudomonadati</taxon>
        <taxon>Bacteroidota</taxon>
        <taxon>Flavobacteriia</taxon>
        <taxon>Flavobacteriales</taxon>
        <taxon>Flavobacteriaceae</taxon>
        <taxon>Aquimarina</taxon>
    </lineage>
</organism>
<keyword evidence="5" id="KW-1185">Reference proteome</keyword>
<reference evidence="4 5" key="1">
    <citation type="submission" date="2016-10" db="EMBL/GenBank/DDBJ databases">
        <authorList>
            <person name="de Groot N.N."/>
        </authorList>
    </citation>
    <scope>NUCLEOTIDE SEQUENCE [LARGE SCALE GENOMIC DNA]</scope>
    <source>
        <strain evidence="4 5">DSM 25232</strain>
    </source>
</reference>
<dbReference type="STRING" id="1038014.SAMN04487910_4536"/>
<feature type="domain" description="DUF11" evidence="2">
    <location>
        <begin position="1134"/>
        <end position="1229"/>
    </location>
</feature>
<dbReference type="Gene3D" id="2.60.40.10">
    <property type="entry name" value="Immunoglobulins"/>
    <property type="match status" value="2"/>
</dbReference>
<dbReference type="OrthoDB" id="9805017at2"/>
<dbReference type="Pfam" id="PF01345">
    <property type="entry name" value="DUF11"/>
    <property type="match status" value="1"/>
</dbReference>
<keyword evidence="1" id="KW-0472">Membrane</keyword>